<proteinExistence type="predicted"/>
<gene>
    <name evidence="2" type="ORF">TARUN_1464</name>
</gene>
<keyword evidence="3" id="KW-1185">Reference proteome</keyword>
<dbReference type="Proteomes" id="UP000266272">
    <property type="component" value="Unassembled WGS sequence"/>
</dbReference>
<dbReference type="InterPro" id="IPR000073">
    <property type="entry name" value="AB_hydrolase_1"/>
</dbReference>
<organism evidence="2 3">
    <name type="scientific">Trichoderma arundinaceum</name>
    <dbReference type="NCBI Taxonomy" id="490622"/>
    <lineage>
        <taxon>Eukaryota</taxon>
        <taxon>Fungi</taxon>
        <taxon>Dikarya</taxon>
        <taxon>Ascomycota</taxon>
        <taxon>Pezizomycotina</taxon>
        <taxon>Sordariomycetes</taxon>
        <taxon>Hypocreomycetidae</taxon>
        <taxon>Hypocreales</taxon>
        <taxon>Hypocreaceae</taxon>
        <taxon>Trichoderma</taxon>
    </lineage>
</organism>
<comment type="caution">
    <text evidence="2">The sequence shown here is derived from an EMBL/GenBank/DDBJ whole genome shotgun (WGS) entry which is preliminary data.</text>
</comment>
<evidence type="ECO:0000313" key="2">
    <source>
        <dbReference type="EMBL" id="RFU80749.1"/>
    </source>
</evidence>
<dbReference type="AlphaFoldDB" id="A0A395NXD3"/>
<dbReference type="OrthoDB" id="8119704at2759"/>
<reference evidence="2 3" key="1">
    <citation type="journal article" date="2018" name="PLoS Pathog.">
        <title>Evolution of structural diversity of trichothecenes, a family of toxins produced by plant pathogenic and entomopathogenic fungi.</title>
        <authorList>
            <person name="Proctor R.H."/>
            <person name="McCormick S.P."/>
            <person name="Kim H.S."/>
            <person name="Cardoza R.E."/>
            <person name="Stanley A.M."/>
            <person name="Lindo L."/>
            <person name="Kelly A."/>
            <person name="Brown D.W."/>
            <person name="Lee T."/>
            <person name="Vaughan M.M."/>
            <person name="Alexander N.J."/>
            <person name="Busman M."/>
            <person name="Gutierrez S."/>
        </authorList>
    </citation>
    <scope>NUCLEOTIDE SEQUENCE [LARGE SCALE GENOMIC DNA]</scope>
    <source>
        <strain evidence="2 3">IBT 40837</strain>
    </source>
</reference>
<evidence type="ECO:0000259" key="1">
    <source>
        <dbReference type="Pfam" id="PF00561"/>
    </source>
</evidence>
<protein>
    <submittedName>
        <fullName evidence="2">Nadph2 dehydrogenase</fullName>
    </submittedName>
</protein>
<feature type="domain" description="AB hydrolase-1" evidence="1">
    <location>
        <begin position="32"/>
        <end position="283"/>
    </location>
</feature>
<sequence>MSTHQTAKTQYVNAPNGAKFAYRRIGTEPGIPLVLLIHLRGTMDKWDPLLVNSLAASRTIILVDYAGVGFSTGEVATTMRKSAEDITQFLELIGETEVDLLGFSLGGFVAQIIALNADPSKLRVRKIILAGTGTSHGPDVPPSENEDVGSVAAGAEPTVDTFKTLFFPKNRVGNAAAETWWARIHERSPATSGEELSQWLSFGHKDQGKGMMAQITQLQNFGQAETSKGLEGAYNRLHELKIPVLIAQGYNDYMVPTSISYVIQQKVPNGQLIIYPNSGHGFLYQYATLFAKHALLFLEA</sequence>
<evidence type="ECO:0000313" key="3">
    <source>
        <dbReference type="Proteomes" id="UP000266272"/>
    </source>
</evidence>
<dbReference type="GO" id="GO:0046464">
    <property type="term" value="P:acylglycerol catabolic process"/>
    <property type="evidence" value="ECO:0007669"/>
    <property type="project" value="TreeGrafter"/>
</dbReference>
<dbReference type="InterPro" id="IPR050266">
    <property type="entry name" value="AB_hydrolase_sf"/>
</dbReference>
<name>A0A395NXD3_TRIAR</name>
<dbReference type="PANTHER" id="PTHR43798:SF5">
    <property type="entry name" value="MONOACYLGLYCEROL LIPASE ABHD6"/>
    <property type="match status" value="1"/>
</dbReference>
<dbReference type="InterPro" id="IPR029058">
    <property type="entry name" value="AB_hydrolase_fold"/>
</dbReference>
<dbReference type="STRING" id="490622.A0A395NXD3"/>
<dbReference type="Pfam" id="PF00561">
    <property type="entry name" value="Abhydrolase_1"/>
    <property type="match status" value="1"/>
</dbReference>
<accession>A0A395NXD3</accession>
<dbReference type="EMBL" id="PXOA01000094">
    <property type="protein sequence ID" value="RFU80749.1"/>
    <property type="molecule type" value="Genomic_DNA"/>
</dbReference>
<dbReference type="Gene3D" id="3.40.50.1820">
    <property type="entry name" value="alpha/beta hydrolase"/>
    <property type="match status" value="1"/>
</dbReference>
<dbReference type="SUPFAM" id="SSF53474">
    <property type="entry name" value="alpha/beta-Hydrolases"/>
    <property type="match status" value="1"/>
</dbReference>
<dbReference type="GO" id="GO:0047372">
    <property type="term" value="F:monoacylglycerol lipase activity"/>
    <property type="evidence" value="ECO:0007669"/>
    <property type="project" value="TreeGrafter"/>
</dbReference>
<dbReference type="PANTHER" id="PTHR43798">
    <property type="entry name" value="MONOACYLGLYCEROL LIPASE"/>
    <property type="match status" value="1"/>
</dbReference>
<dbReference type="GO" id="GO:0016020">
    <property type="term" value="C:membrane"/>
    <property type="evidence" value="ECO:0007669"/>
    <property type="project" value="TreeGrafter"/>
</dbReference>